<dbReference type="GO" id="GO:0008235">
    <property type="term" value="F:metalloexopeptidase activity"/>
    <property type="evidence" value="ECO:0007669"/>
    <property type="project" value="InterPro"/>
</dbReference>
<dbReference type="Proteomes" id="UP000247117">
    <property type="component" value="Unassembled WGS sequence"/>
</dbReference>
<keyword evidence="1" id="KW-0812">Transmembrane</keyword>
<dbReference type="PANTHER" id="PTHR12147">
    <property type="entry name" value="METALLOPEPTIDASE M28 FAMILY MEMBER"/>
    <property type="match status" value="1"/>
</dbReference>
<dbReference type="AlphaFoldDB" id="A0AB37C6F9"/>
<dbReference type="RefSeq" id="WP_110083261.1">
    <property type="nucleotide sequence ID" value="NZ_PJTB01000002.1"/>
</dbReference>
<dbReference type="InterPro" id="IPR045175">
    <property type="entry name" value="M28_fam"/>
</dbReference>
<feature type="domain" description="Peptidase M28" evidence="2">
    <location>
        <begin position="218"/>
        <end position="409"/>
    </location>
</feature>
<dbReference type="Pfam" id="PF04389">
    <property type="entry name" value="Peptidase_M28"/>
    <property type="match status" value="1"/>
</dbReference>
<feature type="transmembrane region" description="Helical" evidence="1">
    <location>
        <begin position="429"/>
        <end position="449"/>
    </location>
</feature>
<reference evidence="3 4" key="1">
    <citation type="journal article" date="2018" name="BMC Genomics">
        <title>Whole genome analysis reveals the diversity and evolutionary relationships between necrotic enteritis-causing strains of Clostridium perfringens.</title>
        <authorList>
            <person name="Lacey J.A."/>
            <person name="Allnutt T.R."/>
            <person name="Vezina B."/>
            <person name="Van T.T.H."/>
            <person name="Stent T."/>
            <person name="Han X."/>
            <person name="Rood J.I."/>
            <person name="Wade B."/>
            <person name="Keyburn A.L."/>
            <person name="Seeman T."/>
            <person name="Chen H."/>
            <person name="Haring V."/>
            <person name="Johanesen P.A."/>
            <person name="Lyras D."/>
            <person name="Moore R.J."/>
        </authorList>
    </citation>
    <scope>NUCLEOTIDE SEQUENCE [LARGE SCALE GENOMIC DNA]</scope>
    <source>
        <strain evidence="3 4">EUR-NE15</strain>
    </source>
</reference>
<proteinExistence type="predicted"/>
<dbReference type="EMBL" id="PJTB01000002">
    <property type="protein sequence ID" value="PWX39637.1"/>
    <property type="molecule type" value="Genomic_DNA"/>
</dbReference>
<keyword evidence="1" id="KW-0472">Membrane</keyword>
<keyword evidence="1" id="KW-1133">Transmembrane helix</keyword>
<evidence type="ECO:0000259" key="2">
    <source>
        <dbReference type="Pfam" id="PF04389"/>
    </source>
</evidence>
<evidence type="ECO:0000313" key="4">
    <source>
        <dbReference type="Proteomes" id="UP000247117"/>
    </source>
</evidence>
<dbReference type="PANTHER" id="PTHR12147:SF26">
    <property type="entry name" value="PEPTIDASE M28 DOMAIN-CONTAINING PROTEIN"/>
    <property type="match status" value="1"/>
</dbReference>
<accession>A0AB37C6F9</accession>
<dbReference type="SUPFAM" id="SSF53187">
    <property type="entry name" value="Zn-dependent exopeptidases"/>
    <property type="match status" value="1"/>
</dbReference>
<evidence type="ECO:0000313" key="3">
    <source>
        <dbReference type="EMBL" id="PWX39637.1"/>
    </source>
</evidence>
<sequence length="454" mass="51118">MKKLYIATINILLCTFILLIQLSLVYKNRLDPFEREGVLKNIEYLTSDELEGRLCGNEGNYLAQEFIENSFIKSNIKKLNSSYLQDFNVKAPILVEGEPYLKVYDKNNKLVSSYKYGVDFKEAFINFRVNHITFDNTNEFKVLPTIMKGTSSSNNSVVFLSSPVDSFNFRSSFIEDTPCDLYVVVAPNLIKELETYLNKGYKIDCFIPYEVKEKVVNNVTGIIKGKNPFLPPLVLTAHFDHMGKGLSGEIYRGALDNASGASFLLELSSFLASLPQPSRDIIIVSLNAEEFGLLGSKNFAKENKDLLKNATVINFDMIGSDKDIPLTFMAGEDTCFHSDLLDRLCEICNEKNITNIIENKDSSDHASFIKEGFDAITINDGDVTRIHTPEDKIEYISPTAIDRSFSVVWSEIFDSAYSSSGLFLLDSKVLILLILSALICLILKLNYIIKKDKI</sequence>
<organism evidence="3 4">
    <name type="scientific">Clostridium perfringens</name>
    <dbReference type="NCBI Taxonomy" id="1502"/>
    <lineage>
        <taxon>Bacteria</taxon>
        <taxon>Bacillati</taxon>
        <taxon>Bacillota</taxon>
        <taxon>Clostridia</taxon>
        <taxon>Eubacteriales</taxon>
        <taxon>Clostridiaceae</taxon>
        <taxon>Clostridium</taxon>
    </lineage>
</organism>
<dbReference type="GO" id="GO:0006508">
    <property type="term" value="P:proteolysis"/>
    <property type="evidence" value="ECO:0007669"/>
    <property type="project" value="InterPro"/>
</dbReference>
<dbReference type="InterPro" id="IPR007484">
    <property type="entry name" value="Peptidase_M28"/>
</dbReference>
<gene>
    <name evidence="3" type="ORF">CYK91_05735</name>
</gene>
<dbReference type="Gene3D" id="3.40.630.10">
    <property type="entry name" value="Zn peptidases"/>
    <property type="match status" value="1"/>
</dbReference>
<comment type="caution">
    <text evidence="3">The sequence shown here is derived from an EMBL/GenBank/DDBJ whole genome shotgun (WGS) entry which is preliminary data.</text>
</comment>
<name>A0AB37C6F9_CLOPF</name>
<protein>
    <submittedName>
        <fullName evidence="3">Peptidase M28</fullName>
    </submittedName>
</protein>
<evidence type="ECO:0000256" key="1">
    <source>
        <dbReference type="SAM" id="Phobius"/>
    </source>
</evidence>